<evidence type="ECO:0000313" key="3">
    <source>
        <dbReference type="Proteomes" id="UP000054248"/>
    </source>
</evidence>
<dbReference type="Proteomes" id="UP000054248">
    <property type="component" value="Unassembled WGS sequence"/>
</dbReference>
<dbReference type="AlphaFoldDB" id="A0A0C3M894"/>
<evidence type="ECO:0000313" key="2">
    <source>
        <dbReference type="EMBL" id="KIO29887.1"/>
    </source>
</evidence>
<name>A0A0C3M894_9AGAM</name>
<dbReference type="EMBL" id="KN822977">
    <property type="protein sequence ID" value="KIO29887.1"/>
    <property type="molecule type" value="Genomic_DNA"/>
</dbReference>
<feature type="compositionally biased region" description="Polar residues" evidence="1">
    <location>
        <begin position="1"/>
        <end position="10"/>
    </location>
</feature>
<protein>
    <submittedName>
        <fullName evidence="2">Uncharacterized protein</fullName>
    </submittedName>
</protein>
<proteinExistence type="predicted"/>
<reference evidence="2 3" key="1">
    <citation type="submission" date="2014-04" db="EMBL/GenBank/DDBJ databases">
        <authorList>
            <consortium name="DOE Joint Genome Institute"/>
            <person name="Kuo A."/>
            <person name="Girlanda M."/>
            <person name="Perotto S."/>
            <person name="Kohler A."/>
            <person name="Nagy L.G."/>
            <person name="Floudas D."/>
            <person name="Copeland A."/>
            <person name="Barry K.W."/>
            <person name="Cichocki N."/>
            <person name="Veneault-Fourrey C."/>
            <person name="LaButti K."/>
            <person name="Lindquist E.A."/>
            <person name="Lipzen A."/>
            <person name="Lundell T."/>
            <person name="Morin E."/>
            <person name="Murat C."/>
            <person name="Sun H."/>
            <person name="Tunlid A."/>
            <person name="Henrissat B."/>
            <person name="Grigoriev I.V."/>
            <person name="Hibbett D.S."/>
            <person name="Martin F."/>
            <person name="Nordberg H.P."/>
            <person name="Cantor M.N."/>
            <person name="Hua S.X."/>
        </authorList>
    </citation>
    <scope>NUCLEOTIDE SEQUENCE [LARGE SCALE GENOMIC DNA]</scope>
    <source>
        <strain evidence="2 3">MUT 4182</strain>
    </source>
</reference>
<keyword evidence="3" id="KW-1185">Reference proteome</keyword>
<dbReference type="HOGENOM" id="CLU_778885_0_0_1"/>
<feature type="region of interest" description="Disordered" evidence="1">
    <location>
        <begin position="1"/>
        <end position="33"/>
    </location>
</feature>
<sequence>METPTATPRTFPQGAEDDDQRVQCAPPPPEPQLESRMLVTFTISAPTIQREWAEWPEFVAKVEHMKFKRYHAYVYRSSIYDPIGLWKAPNRPPNAPPEKVRLALIGPAPPKPEYYSGKIGFQDPKVSSELYHPVALKVKRWFPVWTQRKGSREPIKVDGPEFRRCNVEPAYLYTGRRVEVIGIFASPSSREPENRWTIASNEEDDRLGRSFLEDEIKLRKLAKDWDRDYPNEPPAGYTMEYTKAGETTMLDGINANIELASYCVPVEFSFDMDNQDKVEDPCDFVKEVTTIRKALYRNYKKLNGIDQAEEEVDPVEGVFMLDVQTAAGKLGMAESWAMIGKQDGSDVSNSNLGVEI</sequence>
<accession>A0A0C3M894</accession>
<dbReference type="OrthoDB" id="3239682at2759"/>
<gene>
    <name evidence="2" type="ORF">M407DRAFT_20954</name>
</gene>
<organism evidence="2 3">
    <name type="scientific">Tulasnella calospora MUT 4182</name>
    <dbReference type="NCBI Taxonomy" id="1051891"/>
    <lineage>
        <taxon>Eukaryota</taxon>
        <taxon>Fungi</taxon>
        <taxon>Dikarya</taxon>
        <taxon>Basidiomycota</taxon>
        <taxon>Agaricomycotina</taxon>
        <taxon>Agaricomycetes</taxon>
        <taxon>Cantharellales</taxon>
        <taxon>Tulasnellaceae</taxon>
        <taxon>Tulasnella</taxon>
    </lineage>
</organism>
<evidence type="ECO:0000256" key="1">
    <source>
        <dbReference type="SAM" id="MobiDB-lite"/>
    </source>
</evidence>
<reference evidence="3" key="2">
    <citation type="submission" date="2015-01" db="EMBL/GenBank/DDBJ databases">
        <title>Evolutionary Origins and Diversification of the Mycorrhizal Mutualists.</title>
        <authorList>
            <consortium name="DOE Joint Genome Institute"/>
            <consortium name="Mycorrhizal Genomics Consortium"/>
            <person name="Kohler A."/>
            <person name="Kuo A."/>
            <person name="Nagy L.G."/>
            <person name="Floudas D."/>
            <person name="Copeland A."/>
            <person name="Barry K.W."/>
            <person name="Cichocki N."/>
            <person name="Veneault-Fourrey C."/>
            <person name="LaButti K."/>
            <person name="Lindquist E.A."/>
            <person name="Lipzen A."/>
            <person name="Lundell T."/>
            <person name="Morin E."/>
            <person name="Murat C."/>
            <person name="Riley R."/>
            <person name="Ohm R."/>
            <person name="Sun H."/>
            <person name="Tunlid A."/>
            <person name="Henrissat B."/>
            <person name="Grigoriev I.V."/>
            <person name="Hibbett D.S."/>
            <person name="Martin F."/>
        </authorList>
    </citation>
    <scope>NUCLEOTIDE SEQUENCE [LARGE SCALE GENOMIC DNA]</scope>
    <source>
        <strain evidence="3">MUT 4182</strain>
    </source>
</reference>